<protein>
    <submittedName>
        <fullName evidence="3">Isochorismatase hydrolase</fullName>
    </submittedName>
</protein>
<dbReference type="InterPro" id="IPR000868">
    <property type="entry name" value="Isochorismatase-like_dom"/>
</dbReference>
<dbReference type="RefSeq" id="WP_025414224.1">
    <property type="nucleotide sequence ID" value="NZ_CP007129.1"/>
</dbReference>
<dbReference type="Proteomes" id="UP000019151">
    <property type="component" value="Plasmid 1"/>
</dbReference>
<evidence type="ECO:0000313" key="3">
    <source>
        <dbReference type="EMBL" id="AHG92906.1"/>
    </source>
</evidence>
<organism evidence="3 4">
    <name type="scientific">Gemmatirosa kalamazoonensis</name>
    <dbReference type="NCBI Taxonomy" id="861299"/>
    <lineage>
        <taxon>Bacteria</taxon>
        <taxon>Pseudomonadati</taxon>
        <taxon>Gemmatimonadota</taxon>
        <taxon>Gemmatimonadia</taxon>
        <taxon>Gemmatimonadales</taxon>
        <taxon>Gemmatimonadaceae</taxon>
        <taxon>Gemmatirosa</taxon>
    </lineage>
</organism>
<dbReference type="Pfam" id="PF00857">
    <property type="entry name" value="Isochorismatase"/>
    <property type="match status" value="1"/>
</dbReference>
<sequence>MLTTDAVPLAQSALLVVDAQESFRAAPRWARRSNLAFEANVAALVDAYRAAGRPVVYFLHTDGDPGFEPDSPLLRLMDFLAPRADEPVLLKDTRNCFTSTNLAARLLALGVRRLAVAGIQTEQCCETTARVAADLGYAVDFVLDATLTFPIPDPDVPGAELDVGAVTERTRYALARRFARVVSTTTLVRELARELAAA</sequence>
<evidence type="ECO:0000259" key="2">
    <source>
        <dbReference type="Pfam" id="PF00857"/>
    </source>
</evidence>
<accession>W0RQB0</accession>
<keyword evidence="4" id="KW-1185">Reference proteome</keyword>
<dbReference type="Gene3D" id="3.40.50.850">
    <property type="entry name" value="Isochorismatase-like"/>
    <property type="match status" value="1"/>
</dbReference>
<dbReference type="OrthoDB" id="9794942at2"/>
<reference evidence="3 4" key="1">
    <citation type="journal article" date="2014" name="Genome Announc.">
        <title>Genome Sequence and Methylome of Soil Bacterium Gemmatirosa kalamazoonensis KBS708T, a Member of the Rarely Cultivated Gemmatimonadetes Phylum.</title>
        <authorList>
            <person name="Debruyn J.M."/>
            <person name="Radosevich M."/>
            <person name="Wommack K.E."/>
            <person name="Polson S.W."/>
            <person name="Hauser L.J."/>
            <person name="Fawaz M.N."/>
            <person name="Korlach J."/>
            <person name="Tsai Y.C."/>
        </authorList>
    </citation>
    <scope>NUCLEOTIDE SEQUENCE [LARGE SCALE GENOMIC DNA]</scope>
    <source>
        <strain evidence="3 4">KBS708</strain>
        <plasmid evidence="4">Plasmid 1</plasmid>
    </source>
</reference>
<dbReference type="PATRIC" id="fig|861299.3.peg.5407"/>
<dbReference type="FunCoup" id="W0RQB0">
    <property type="interactions" value="70"/>
</dbReference>
<keyword evidence="1 3" id="KW-0378">Hydrolase</keyword>
<geneLocation type="plasmid" evidence="3 4">
    <name>1</name>
</geneLocation>
<dbReference type="InParanoid" id="W0RQB0"/>
<gene>
    <name evidence="3" type="ORF">J421_5371</name>
</gene>
<dbReference type="HOGENOM" id="CLU_068979_5_6_0"/>
<dbReference type="PANTHER" id="PTHR43540:SF1">
    <property type="entry name" value="ISOCHORISMATASE HYDROLASE"/>
    <property type="match status" value="1"/>
</dbReference>
<name>W0RQB0_9BACT</name>
<dbReference type="KEGG" id="gba:J421_5371"/>
<keyword evidence="3" id="KW-0614">Plasmid</keyword>
<dbReference type="GO" id="GO:0016787">
    <property type="term" value="F:hydrolase activity"/>
    <property type="evidence" value="ECO:0007669"/>
    <property type="project" value="UniProtKB-KW"/>
</dbReference>
<evidence type="ECO:0000313" key="4">
    <source>
        <dbReference type="Proteomes" id="UP000019151"/>
    </source>
</evidence>
<dbReference type="AlphaFoldDB" id="W0RQB0"/>
<proteinExistence type="predicted"/>
<dbReference type="SUPFAM" id="SSF52499">
    <property type="entry name" value="Isochorismatase-like hydrolases"/>
    <property type="match status" value="1"/>
</dbReference>
<dbReference type="InterPro" id="IPR036380">
    <property type="entry name" value="Isochorismatase-like_sf"/>
</dbReference>
<evidence type="ECO:0000256" key="1">
    <source>
        <dbReference type="ARBA" id="ARBA00022801"/>
    </source>
</evidence>
<feature type="domain" description="Isochorismatase-like" evidence="2">
    <location>
        <begin position="12"/>
        <end position="149"/>
    </location>
</feature>
<dbReference type="EMBL" id="CP007129">
    <property type="protein sequence ID" value="AHG92906.1"/>
    <property type="molecule type" value="Genomic_DNA"/>
</dbReference>
<dbReference type="PANTHER" id="PTHR43540">
    <property type="entry name" value="PEROXYUREIDOACRYLATE/UREIDOACRYLATE AMIDOHYDROLASE-RELATED"/>
    <property type="match status" value="1"/>
</dbReference>
<dbReference type="InterPro" id="IPR050272">
    <property type="entry name" value="Isochorismatase-like_hydrls"/>
</dbReference>